<evidence type="ECO:0000313" key="1">
    <source>
        <dbReference type="EMBL" id="KAI4321181.1"/>
    </source>
</evidence>
<name>A0ACB9ME02_9MYRT</name>
<protein>
    <submittedName>
        <fullName evidence="1">Uncharacterized protein</fullName>
    </submittedName>
</protein>
<accession>A0ACB9ME02</accession>
<proteinExistence type="predicted"/>
<sequence>MLFSRSLINHSLYILFSCSAALAHATLQEKLHIFGILGCSLCVVGWITIVLHPPQEQQIESVADVWDLATEPGFLFYAAVVLATVFVLIVRYVPEYGQTHIMVYIGVCSLVGSLLVMSVKALGIALKLTFSGMNQFKYSQTWVFIFVVIICLLTQMNYLNKALDTFNTAVVCPIDYVILTIVASVIMFKDWDRQNPTQIITEMCGFVTIFSGTFLLHKTKDVTDGLPSLTSQLPKHEADEGFHLEGIPLKGPENL</sequence>
<organism evidence="1 2">
    <name type="scientific">Melastoma candidum</name>
    <dbReference type="NCBI Taxonomy" id="119954"/>
    <lineage>
        <taxon>Eukaryota</taxon>
        <taxon>Viridiplantae</taxon>
        <taxon>Streptophyta</taxon>
        <taxon>Embryophyta</taxon>
        <taxon>Tracheophyta</taxon>
        <taxon>Spermatophyta</taxon>
        <taxon>Magnoliopsida</taxon>
        <taxon>eudicotyledons</taxon>
        <taxon>Gunneridae</taxon>
        <taxon>Pentapetalae</taxon>
        <taxon>rosids</taxon>
        <taxon>malvids</taxon>
        <taxon>Myrtales</taxon>
        <taxon>Melastomataceae</taxon>
        <taxon>Melastomatoideae</taxon>
        <taxon>Melastomateae</taxon>
        <taxon>Melastoma</taxon>
    </lineage>
</organism>
<gene>
    <name evidence="1" type="ORF">MLD38_034596</name>
</gene>
<dbReference type="Proteomes" id="UP001057402">
    <property type="component" value="Chromosome 10"/>
</dbReference>
<evidence type="ECO:0000313" key="2">
    <source>
        <dbReference type="Proteomes" id="UP001057402"/>
    </source>
</evidence>
<comment type="caution">
    <text evidence="1">The sequence shown here is derived from an EMBL/GenBank/DDBJ whole genome shotgun (WGS) entry which is preliminary data.</text>
</comment>
<dbReference type="EMBL" id="CM042889">
    <property type="protein sequence ID" value="KAI4321181.1"/>
    <property type="molecule type" value="Genomic_DNA"/>
</dbReference>
<keyword evidence="2" id="KW-1185">Reference proteome</keyword>
<reference evidence="2" key="1">
    <citation type="journal article" date="2023" name="Front. Plant Sci.">
        <title>Chromosomal-level genome assembly of Melastoma candidum provides insights into trichome evolution.</title>
        <authorList>
            <person name="Zhong Y."/>
            <person name="Wu W."/>
            <person name="Sun C."/>
            <person name="Zou P."/>
            <person name="Liu Y."/>
            <person name="Dai S."/>
            <person name="Zhou R."/>
        </authorList>
    </citation>
    <scope>NUCLEOTIDE SEQUENCE [LARGE SCALE GENOMIC DNA]</scope>
</reference>